<organism evidence="2">
    <name type="scientific">Lyngbya confervoides BDU141951</name>
    <dbReference type="NCBI Taxonomy" id="1574623"/>
    <lineage>
        <taxon>Bacteria</taxon>
        <taxon>Bacillati</taxon>
        <taxon>Cyanobacteriota</taxon>
        <taxon>Cyanophyceae</taxon>
        <taxon>Oscillatoriophycideae</taxon>
        <taxon>Oscillatoriales</taxon>
        <taxon>Microcoleaceae</taxon>
        <taxon>Lyngbya</taxon>
    </lineage>
</organism>
<dbReference type="Pfam" id="PF01909">
    <property type="entry name" value="NTP_transf_2"/>
    <property type="match status" value="1"/>
</dbReference>
<dbReference type="PANTHER" id="PTHR37030:SF1">
    <property type="entry name" value="NUCLEOTIDYLTRANSFERASE"/>
    <property type="match status" value="1"/>
</dbReference>
<dbReference type="InterPro" id="IPR043519">
    <property type="entry name" value="NT_sf"/>
</dbReference>
<dbReference type="EMBL" id="JTHE02000003">
    <property type="protein sequence ID" value="NEV67245.1"/>
    <property type="molecule type" value="Genomic_DNA"/>
</dbReference>
<reference evidence="2" key="1">
    <citation type="submission" date="2014-11" db="EMBL/GenBank/DDBJ databases">
        <authorList>
            <person name="Malar M.C."/>
            <person name="Sen D."/>
            <person name="Tripathy S."/>
        </authorList>
    </citation>
    <scope>NUCLEOTIDE SEQUENCE</scope>
    <source>
        <strain evidence="2">BDU141951</strain>
    </source>
</reference>
<dbReference type="AlphaFoldDB" id="A0A0C1Y587"/>
<dbReference type="Gene3D" id="3.30.460.10">
    <property type="entry name" value="Beta Polymerase, domain 2"/>
    <property type="match status" value="1"/>
</dbReference>
<comment type="caution">
    <text evidence="2">The sequence shown here is derived from an EMBL/GenBank/DDBJ whole genome shotgun (WGS) entry which is preliminary data.</text>
</comment>
<dbReference type="CDD" id="cd05403">
    <property type="entry name" value="NT_KNTase_like"/>
    <property type="match status" value="1"/>
</dbReference>
<feature type="domain" description="Polymerase nucleotidyl transferase" evidence="1">
    <location>
        <begin position="10"/>
        <end position="95"/>
    </location>
</feature>
<reference evidence="2" key="2">
    <citation type="journal article" date="2015" name="Genome Announc.">
        <title>Draft Genome Sequence of Filamentous Marine Cyanobacterium Lyngbya confervoides Strain BDU141951.</title>
        <authorList>
            <person name="Chandrababunaidu M.M."/>
            <person name="Sen D."/>
            <person name="Tripathy S."/>
        </authorList>
    </citation>
    <scope>NUCLEOTIDE SEQUENCE</scope>
    <source>
        <strain evidence="2">BDU141951</strain>
    </source>
</reference>
<reference evidence="2" key="3">
    <citation type="submission" date="2020-02" db="EMBL/GenBank/DDBJ databases">
        <authorList>
            <person name="Sarangi A.N."/>
            <person name="Ghosh S."/>
            <person name="Mukherjee M."/>
            <person name="Tripathy S."/>
        </authorList>
    </citation>
    <scope>NUCLEOTIDE SEQUENCE</scope>
    <source>
        <strain evidence="2">BDU141951</strain>
    </source>
</reference>
<name>A0A0C1Y587_9CYAN</name>
<evidence type="ECO:0000259" key="1">
    <source>
        <dbReference type="Pfam" id="PF01909"/>
    </source>
</evidence>
<accession>A0A0C1Y587</accession>
<dbReference type="GO" id="GO:0016779">
    <property type="term" value="F:nucleotidyltransferase activity"/>
    <property type="evidence" value="ECO:0007669"/>
    <property type="project" value="InterPro"/>
</dbReference>
<evidence type="ECO:0000313" key="2">
    <source>
        <dbReference type="EMBL" id="NEV67245.1"/>
    </source>
</evidence>
<dbReference type="SUPFAM" id="SSF81301">
    <property type="entry name" value="Nucleotidyltransferase"/>
    <property type="match status" value="1"/>
</dbReference>
<sequence>MVEMSQIEALSQQIAEQFHPERIILFGSYAYGEPTSDSDVDLLVVMPFEGHSPRQAAEIRFQVRPQFPLDLLVRTPELLRQRLEMGDFFMKEIVDEGKVLYEAADPGMD</sequence>
<protein>
    <submittedName>
        <fullName evidence="2">Nucleotidyltransferase domain-containing protein</fullName>
    </submittedName>
</protein>
<proteinExistence type="predicted"/>
<dbReference type="PANTHER" id="PTHR37030">
    <property type="entry name" value="NUCLEOTIDYLTRANSFERASE"/>
    <property type="match status" value="1"/>
</dbReference>
<gene>
    <name evidence="2" type="ORF">QQ91_008950</name>
</gene>
<dbReference type="InterPro" id="IPR002934">
    <property type="entry name" value="Polymerase_NTP_transf_dom"/>
</dbReference>